<feature type="region of interest" description="Disordered" evidence="1">
    <location>
        <begin position="51"/>
        <end position="81"/>
    </location>
</feature>
<proteinExistence type="predicted"/>
<dbReference type="AlphaFoldDB" id="A0A6G3QWW2"/>
<reference evidence="2" key="1">
    <citation type="submission" date="2020-01" db="EMBL/GenBank/DDBJ databases">
        <title>Insect and environment-associated Actinomycetes.</title>
        <authorList>
            <person name="Currrie C."/>
            <person name="Chevrette M."/>
            <person name="Carlson C."/>
            <person name="Stubbendieck R."/>
            <person name="Wendt-Pienkowski E."/>
        </authorList>
    </citation>
    <scope>NUCLEOTIDE SEQUENCE</scope>
    <source>
        <strain evidence="2">SID14436</strain>
    </source>
</reference>
<name>A0A6G3QWW2_9ACTN</name>
<dbReference type="EMBL" id="JAAGMD010000531">
    <property type="protein sequence ID" value="NEA87956.1"/>
    <property type="molecule type" value="Genomic_DNA"/>
</dbReference>
<feature type="compositionally biased region" description="Basic and acidic residues" evidence="1">
    <location>
        <begin position="54"/>
        <end position="63"/>
    </location>
</feature>
<sequence>MGTGARKRLAVMGGTLAAALLATGLGLYATDSGPFRDSYCWGAWEANSGPSFLDDGKLDEPGSHRKSRETATPSAGHPRGSCWVEVTSGDGDDTSQDAVRFSEKVTVQVGPLPAAKAGRHDWLAQHFHGSAAPLPDGLVGMVGGHRGMLVLPEECDVDGTPSVVTLRGESWGDGSAGRKAMPFSIGTYADTTRLLLDIANSTMRNVGCAPETPLSNSSPFVTIAEDSESLGDPLCRIPGVRFDLGDRDSTVRYQEQVGAVTDRLQTCSLVWRPTPGGEGEPVAQYVMTSSPRMTALFGGLPEGERHGLVRATCDGRETVFYGHVQGAAAVDLAAVKRSFRNFVASVGNRIGCRTEGKA</sequence>
<protein>
    <submittedName>
        <fullName evidence="2">Uncharacterized protein</fullName>
    </submittedName>
</protein>
<evidence type="ECO:0000313" key="2">
    <source>
        <dbReference type="EMBL" id="NEA87956.1"/>
    </source>
</evidence>
<accession>A0A6G3QWW2</accession>
<evidence type="ECO:0000256" key="1">
    <source>
        <dbReference type="SAM" id="MobiDB-lite"/>
    </source>
</evidence>
<organism evidence="2">
    <name type="scientific">Streptomyces sp. SID14436</name>
    <dbReference type="NCBI Taxonomy" id="2706070"/>
    <lineage>
        <taxon>Bacteria</taxon>
        <taxon>Bacillati</taxon>
        <taxon>Actinomycetota</taxon>
        <taxon>Actinomycetes</taxon>
        <taxon>Kitasatosporales</taxon>
        <taxon>Streptomycetaceae</taxon>
        <taxon>Streptomyces</taxon>
    </lineage>
</organism>
<comment type="caution">
    <text evidence="2">The sequence shown here is derived from an EMBL/GenBank/DDBJ whole genome shotgun (WGS) entry which is preliminary data.</text>
</comment>
<gene>
    <name evidence="2" type="ORF">G3I53_18420</name>
</gene>